<evidence type="ECO:0000313" key="8">
    <source>
        <dbReference type="EMBL" id="TNC49644.1"/>
    </source>
</evidence>
<feature type="domain" description="Histidine kinase" evidence="7">
    <location>
        <begin position="182"/>
        <end position="394"/>
    </location>
</feature>
<dbReference type="Gene3D" id="1.10.287.130">
    <property type="match status" value="1"/>
</dbReference>
<dbReference type="SMART" id="SM00065">
    <property type="entry name" value="GAF"/>
    <property type="match status" value="1"/>
</dbReference>
<dbReference type="InterPro" id="IPR003594">
    <property type="entry name" value="HATPase_dom"/>
</dbReference>
<evidence type="ECO:0000256" key="5">
    <source>
        <dbReference type="ARBA" id="ARBA00022777"/>
    </source>
</evidence>
<dbReference type="GO" id="GO:0000155">
    <property type="term" value="F:phosphorelay sensor kinase activity"/>
    <property type="evidence" value="ECO:0007669"/>
    <property type="project" value="InterPro"/>
</dbReference>
<dbReference type="SUPFAM" id="SSF47384">
    <property type="entry name" value="Homodimeric domain of signal transducing histidine kinase"/>
    <property type="match status" value="1"/>
</dbReference>
<dbReference type="InterPro" id="IPR036890">
    <property type="entry name" value="HATPase_C_sf"/>
</dbReference>
<dbReference type="InterPro" id="IPR029016">
    <property type="entry name" value="GAF-like_dom_sf"/>
</dbReference>
<dbReference type="OrthoDB" id="9795133at2"/>
<name>A0A5C4MWA3_9RHOB</name>
<dbReference type="PANTHER" id="PTHR43711">
    <property type="entry name" value="TWO-COMPONENT HISTIDINE KINASE"/>
    <property type="match status" value="1"/>
</dbReference>
<dbReference type="Gene3D" id="3.30.565.10">
    <property type="entry name" value="Histidine kinase-like ATPase, C-terminal domain"/>
    <property type="match status" value="1"/>
</dbReference>
<dbReference type="Pfam" id="PF01590">
    <property type="entry name" value="GAF"/>
    <property type="match status" value="1"/>
</dbReference>
<reference evidence="8 9" key="1">
    <citation type="submission" date="2019-06" db="EMBL/GenBank/DDBJ databases">
        <title>YIM 131921 draft genome.</title>
        <authorList>
            <person name="Jiang L."/>
        </authorList>
    </citation>
    <scope>NUCLEOTIDE SEQUENCE [LARGE SCALE GENOMIC DNA]</scope>
    <source>
        <strain evidence="8 9">YIM 131921</strain>
    </source>
</reference>
<dbReference type="SMART" id="SM00388">
    <property type="entry name" value="HisKA"/>
    <property type="match status" value="1"/>
</dbReference>
<dbReference type="InterPro" id="IPR003018">
    <property type="entry name" value="GAF"/>
</dbReference>
<keyword evidence="4" id="KW-0808">Transferase</keyword>
<dbReference type="PROSITE" id="PS50109">
    <property type="entry name" value="HIS_KIN"/>
    <property type="match status" value="1"/>
</dbReference>
<dbReference type="PRINTS" id="PR00344">
    <property type="entry name" value="BCTRLSENSOR"/>
</dbReference>
<protein>
    <recommendedName>
        <fullName evidence="2">histidine kinase</fullName>
        <ecNumber evidence="2">2.7.13.3</ecNumber>
    </recommendedName>
</protein>
<dbReference type="InterPro" id="IPR005467">
    <property type="entry name" value="His_kinase_dom"/>
</dbReference>
<dbReference type="PANTHER" id="PTHR43711:SF1">
    <property type="entry name" value="HISTIDINE KINASE 1"/>
    <property type="match status" value="1"/>
</dbReference>
<proteinExistence type="predicted"/>
<organism evidence="8 9">
    <name type="scientific">Rubellimicrobium rubrum</name>
    <dbReference type="NCBI Taxonomy" id="2585369"/>
    <lineage>
        <taxon>Bacteria</taxon>
        <taxon>Pseudomonadati</taxon>
        <taxon>Pseudomonadota</taxon>
        <taxon>Alphaproteobacteria</taxon>
        <taxon>Rhodobacterales</taxon>
        <taxon>Roseobacteraceae</taxon>
        <taxon>Rubellimicrobium</taxon>
    </lineage>
</organism>
<evidence type="ECO:0000256" key="2">
    <source>
        <dbReference type="ARBA" id="ARBA00012438"/>
    </source>
</evidence>
<evidence type="ECO:0000256" key="3">
    <source>
        <dbReference type="ARBA" id="ARBA00022553"/>
    </source>
</evidence>
<sequence>MLDPDDSHHQDVRQIGAIREVPLILDLCRRMTGMGFTAIARVTDGRWITCASLDHLDFGLTPGDELEVESTICHEVRACRETIAIPDVDASEVYRNHHTPRRYGFKSYLSVPIIRSGGEFWGTLCAIDPVARPLPHETLATFGLFAQLLALELDRQDELEAGRIALATERDVGRLREEFIAVVGHDLRNPIAAVSAGLALLSRGSPSDQTAFLIPEMQRALARAGQIVTNLMDFARGRLGVGIEVLAPGPVDLGTVFRAVVREIEQVAAQPITLALDLPQPIRADPQRLGQLLSNLLSNAVTHGAAGAPIRVEASDGDGVLRLSVTNQGPPIPEEVRPSLFLPFVRGDDRANLQGLGLGLYIACEIARAHGGTLDVESSEAEGTTFTLTLPARHD</sequence>
<dbReference type="InterPro" id="IPR003661">
    <property type="entry name" value="HisK_dim/P_dom"/>
</dbReference>
<dbReference type="SUPFAM" id="SSF55781">
    <property type="entry name" value="GAF domain-like"/>
    <property type="match status" value="1"/>
</dbReference>
<evidence type="ECO:0000256" key="6">
    <source>
        <dbReference type="ARBA" id="ARBA00023012"/>
    </source>
</evidence>
<dbReference type="EC" id="2.7.13.3" evidence="2"/>
<accession>A0A5C4MWA3</accession>
<dbReference type="Proteomes" id="UP000305887">
    <property type="component" value="Unassembled WGS sequence"/>
</dbReference>
<gene>
    <name evidence="8" type="ORF">FHG66_10960</name>
</gene>
<evidence type="ECO:0000256" key="4">
    <source>
        <dbReference type="ARBA" id="ARBA00022679"/>
    </source>
</evidence>
<dbReference type="EMBL" id="VDFU01000010">
    <property type="protein sequence ID" value="TNC49644.1"/>
    <property type="molecule type" value="Genomic_DNA"/>
</dbReference>
<keyword evidence="6" id="KW-0902">Two-component regulatory system</keyword>
<dbReference type="InterPro" id="IPR004358">
    <property type="entry name" value="Sig_transdc_His_kin-like_C"/>
</dbReference>
<dbReference type="Gene3D" id="3.30.450.40">
    <property type="match status" value="1"/>
</dbReference>
<dbReference type="SUPFAM" id="SSF55874">
    <property type="entry name" value="ATPase domain of HSP90 chaperone/DNA topoisomerase II/histidine kinase"/>
    <property type="match status" value="1"/>
</dbReference>
<keyword evidence="9" id="KW-1185">Reference proteome</keyword>
<keyword evidence="3" id="KW-0597">Phosphoprotein</keyword>
<dbReference type="CDD" id="cd00082">
    <property type="entry name" value="HisKA"/>
    <property type="match status" value="1"/>
</dbReference>
<evidence type="ECO:0000256" key="1">
    <source>
        <dbReference type="ARBA" id="ARBA00000085"/>
    </source>
</evidence>
<dbReference type="AlphaFoldDB" id="A0A5C4MWA3"/>
<dbReference type="CDD" id="cd00075">
    <property type="entry name" value="HATPase"/>
    <property type="match status" value="1"/>
</dbReference>
<keyword evidence="5 8" id="KW-0418">Kinase</keyword>
<evidence type="ECO:0000313" key="9">
    <source>
        <dbReference type="Proteomes" id="UP000305887"/>
    </source>
</evidence>
<comment type="catalytic activity">
    <reaction evidence="1">
        <text>ATP + protein L-histidine = ADP + protein N-phospho-L-histidine.</text>
        <dbReference type="EC" id="2.7.13.3"/>
    </reaction>
</comment>
<dbReference type="Pfam" id="PF00512">
    <property type="entry name" value="HisKA"/>
    <property type="match status" value="1"/>
</dbReference>
<evidence type="ECO:0000259" key="7">
    <source>
        <dbReference type="PROSITE" id="PS50109"/>
    </source>
</evidence>
<comment type="caution">
    <text evidence="8">The sequence shown here is derived from an EMBL/GenBank/DDBJ whole genome shotgun (WGS) entry which is preliminary data.</text>
</comment>
<dbReference type="InterPro" id="IPR036097">
    <property type="entry name" value="HisK_dim/P_sf"/>
</dbReference>
<dbReference type="Pfam" id="PF02518">
    <property type="entry name" value="HATPase_c"/>
    <property type="match status" value="1"/>
</dbReference>
<dbReference type="SMART" id="SM00387">
    <property type="entry name" value="HATPase_c"/>
    <property type="match status" value="1"/>
</dbReference>
<dbReference type="InterPro" id="IPR050736">
    <property type="entry name" value="Sensor_HK_Regulatory"/>
</dbReference>